<feature type="transmembrane region" description="Helical" evidence="7">
    <location>
        <begin position="348"/>
        <end position="367"/>
    </location>
</feature>
<keyword evidence="5 7" id="KW-0472">Membrane</keyword>
<evidence type="ECO:0000256" key="4">
    <source>
        <dbReference type="ARBA" id="ARBA00022989"/>
    </source>
</evidence>
<reference evidence="8 9" key="1">
    <citation type="submission" date="2018-09" db="EMBL/GenBank/DDBJ databases">
        <title>YIM PH 21725 draft genome.</title>
        <authorList>
            <person name="Miao C."/>
        </authorList>
    </citation>
    <scope>NUCLEOTIDE SEQUENCE [LARGE SCALE GENOMIC DNA]</scope>
    <source>
        <strain evidence="9">YIM PH21725</strain>
    </source>
</reference>
<evidence type="ECO:0000256" key="3">
    <source>
        <dbReference type="ARBA" id="ARBA00022692"/>
    </source>
</evidence>
<dbReference type="PANTHER" id="PTHR42770:SF16">
    <property type="entry name" value="AMINO ACID PERMEASE"/>
    <property type="match status" value="1"/>
</dbReference>
<accession>A0A419I7J5</accession>
<keyword evidence="2" id="KW-1003">Cell membrane</keyword>
<keyword evidence="3 7" id="KW-0812">Transmembrane</keyword>
<feature type="transmembrane region" description="Helical" evidence="7">
    <location>
        <begin position="296"/>
        <end position="316"/>
    </location>
</feature>
<keyword evidence="9" id="KW-1185">Reference proteome</keyword>
<sequence length="507" mass="53937">MVSKSRSGKESLVQHGNELLRGSIRFFHVVLMVTAAAAPLVVASAYIPISISSGGGKATAFIYLATTVILLVFTVGYAEMAKRITAAGAFYTYTTQGLGKSAGLGAGFSILAAYSMIAPAILGGFGFYASQLLHQYLGINLAWYWCSLIGLALHVVISYFRVTLTARILGVLLAVEVLVILIVSVATVGQGGAEGQDLGLLSPSSLGGAPAIGIGFFLAFWSWIGFETSAIYSEETADPKKSVPRATYIAVITLGVFYALTAYAGLIGFGSKAEGEAASATSNYFFLLADRYTGHFIHVLMDILVVSSFFACSFAFHNNAARYLFSLGRDKILPSALGKTHRAHKSPYVAIGVQGAVAAITIGLFAFGGADPLLQLGTWLPIFCTLAVIVVQFLVSLAVIGYFGKVGRRSTADHLRTLVAPAIGALAQGVVVFLLWQNISFLAGSDSLVVSLIPLYVGLIVAIGVGYSFWLRKYRRDRYERIGMLREEEDEGDEVAPVPLVEPETSS</sequence>
<feature type="transmembrane region" description="Helical" evidence="7">
    <location>
        <begin position="247"/>
        <end position="269"/>
    </location>
</feature>
<feature type="transmembrane region" description="Helical" evidence="7">
    <location>
        <begin position="141"/>
        <end position="162"/>
    </location>
</feature>
<evidence type="ECO:0000256" key="5">
    <source>
        <dbReference type="ARBA" id="ARBA00023136"/>
    </source>
</evidence>
<dbReference type="AlphaFoldDB" id="A0A419I7J5"/>
<feature type="transmembrane region" description="Helical" evidence="7">
    <location>
        <begin position="26"/>
        <end position="49"/>
    </location>
</feature>
<evidence type="ECO:0000256" key="6">
    <source>
        <dbReference type="SAM" id="MobiDB-lite"/>
    </source>
</evidence>
<evidence type="ECO:0000256" key="1">
    <source>
        <dbReference type="ARBA" id="ARBA00004651"/>
    </source>
</evidence>
<evidence type="ECO:0000256" key="2">
    <source>
        <dbReference type="ARBA" id="ARBA00022475"/>
    </source>
</evidence>
<gene>
    <name evidence="8" type="ORF">D5S19_08640</name>
</gene>
<dbReference type="Gene3D" id="1.20.1740.10">
    <property type="entry name" value="Amino acid/polyamine transporter I"/>
    <property type="match status" value="1"/>
</dbReference>
<dbReference type="Pfam" id="PF13520">
    <property type="entry name" value="AA_permease_2"/>
    <property type="match status" value="1"/>
</dbReference>
<proteinExistence type="predicted"/>
<dbReference type="Proteomes" id="UP000285112">
    <property type="component" value="Unassembled WGS sequence"/>
</dbReference>
<feature type="transmembrane region" description="Helical" evidence="7">
    <location>
        <begin position="208"/>
        <end position="226"/>
    </location>
</feature>
<dbReference type="OrthoDB" id="137613at2"/>
<organism evidence="8 9">
    <name type="scientific">Amycolatopsis panacis</name>
    <dbReference type="NCBI Taxonomy" id="2340917"/>
    <lineage>
        <taxon>Bacteria</taxon>
        <taxon>Bacillati</taxon>
        <taxon>Actinomycetota</taxon>
        <taxon>Actinomycetes</taxon>
        <taxon>Pseudonocardiales</taxon>
        <taxon>Pseudonocardiaceae</taxon>
        <taxon>Amycolatopsis</taxon>
    </lineage>
</organism>
<evidence type="ECO:0000313" key="8">
    <source>
        <dbReference type="EMBL" id="RJQ87858.1"/>
    </source>
</evidence>
<comment type="subcellular location">
    <subcellularLocation>
        <location evidence="1">Cell membrane</location>
        <topology evidence="1">Multi-pass membrane protein</topology>
    </subcellularLocation>
</comment>
<dbReference type="RefSeq" id="WP_120022792.1">
    <property type="nucleotide sequence ID" value="NZ_QZFV01000066.1"/>
</dbReference>
<keyword evidence="4 7" id="KW-1133">Transmembrane helix</keyword>
<feature type="transmembrane region" description="Helical" evidence="7">
    <location>
        <begin position="448"/>
        <end position="471"/>
    </location>
</feature>
<evidence type="ECO:0000256" key="7">
    <source>
        <dbReference type="SAM" id="Phobius"/>
    </source>
</evidence>
<evidence type="ECO:0000313" key="9">
    <source>
        <dbReference type="Proteomes" id="UP000285112"/>
    </source>
</evidence>
<feature type="transmembrane region" description="Helical" evidence="7">
    <location>
        <begin position="102"/>
        <end position="129"/>
    </location>
</feature>
<name>A0A419I7J5_9PSEU</name>
<feature type="transmembrane region" description="Helical" evidence="7">
    <location>
        <begin position="415"/>
        <end position="436"/>
    </location>
</feature>
<feature type="region of interest" description="Disordered" evidence="6">
    <location>
        <begin position="488"/>
        <end position="507"/>
    </location>
</feature>
<dbReference type="GO" id="GO:0022857">
    <property type="term" value="F:transmembrane transporter activity"/>
    <property type="evidence" value="ECO:0007669"/>
    <property type="project" value="InterPro"/>
</dbReference>
<dbReference type="InterPro" id="IPR002293">
    <property type="entry name" value="AA/rel_permease1"/>
</dbReference>
<dbReference type="EMBL" id="QZFV01000066">
    <property type="protein sequence ID" value="RJQ87858.1"/>
    <property type="molecule type" value="Genomic_DNA"/>
</dbReference>
<feature type="transmembrane region" description="Helical" evidence="7">
    <location>
        <begin position="61"/>
        <end position="81"/>
    </location>
</feature>
<feature type="transmembrane region" description="Helical" evidence="7">
    <location>
        <begin position="169"/>
        <end position="188"/>
    </location>
</feature>
<dbReference type="PANTHER" id="PTHR42770">
    <property type="entry name" value="AMINO ACID TRANSPORTER-RELATED"/>
    <property type="match status" value="1"/>
</dbReference>
<comment type="caution">
    <text evidence="8">The sequence shown here is derived from an EMBL/GenBank/DDBJ whole genome shotgun (WGS) entry which is preliminary data.</text>
</comment>
<dbReference type="PIRSF" id="PIRSF006060">
    <property type="entry name" value="AA_transporter"/>
    <property type="match status" value="1"/>
</dbReference>
<protein>
    <submittedName>
        <fullName evidence="8">APC family permease</fullName>
    </submittedName>
</protein>
<feature type="transmembrane region" description="Helical" evidence="7">
    <location>
        <begin position="379"/>
        <end position="403"/>
    </location>
</feature>
<dbReference type="InterPro" id="IPR050367">
    <property type="entry name" value="APC_superfamily"/>
</dbReference>
<dbReference type="GO" id="GO:0005886">
    <property type="term" value="C:plasma membrane"/>
    <property type="evidence" value="ECO:0007669"/>
    <property type="project" value="UniProtKB-SubCell"/>
</dbReference>